<evidence type="ECO:0000256" key="2">
    <source>
        <dbReference type="ARBA" id="ARBA00022670"/>
    </source>
</evidence>
<comment type="similarity">
    <text evidence="1">Belongs to the peptidase C2 family.</text>
</comment>
<dbReference type="GO" id="GO:0004198">
    <property type="term" value="F:calcium-dependent cysteine-type endopeptidase activity"/>
    <property type="evidence" value="ECO:0007669"/>
    <property type="project" value="InterPro"/>
</dbReference>
<sequence length="627" mass="73081">MSSSRSESPVRRSRPRNPRKKDPQTPQQKIDEFWDKYKSKAPGKATTIIPQNEFAERAARRASAKSKAPAKTTEQSYEAAVEQCRRKVAQIVKECRRVNQKYRDPHFDLELDQVLNRRDCLDSLDNQHGNTNHTFRPKAVKRVVDIFDNPQFFIDGPTANDVRQGRDGDCWLMAALCTMSNKPGLIERCCVAHDQDVGVYGFVFHRDGEWFSEIIDDKLYLTKPDYDESHYERILWEDRERVNSEEAYRKAYQSNSGALYFAQCVNPNETWLPLLEKAYAKAHGDYSAIEGGFGGEGIEDLTGGVTSEVYTSDILDKEYFWNEELMKVNQDFLFGCSTGVWGLGWGERKGIVELHAYSVLKACEIDGVRLVLLKNPWGKHEWKGPWSDGSKEWTAEWLQKLDHKFGDDGSFWISYSDLLKKYQAFDRTRLFSPGEWKVASIWTTLHVPWTIDYHDTKFAFSLARSGPVVIVFSQLDERYFRGLQGQYRFELGFRVHKTGEEDYVVRSQNAYRMNRSVNVELELEAGEYVVVVKIDAQRRECVMPVEEVVRAYAKHRREKLRRIGQAYDVAHSKGKIIETPEEKEAREAFEERKRGRERRRWAKLLLEDKKNKKKLVLREKMKERKAR</sequence>
<evidence type="ECO:0000256" key="7">
    <source>
        <dbReference type="SAM" id="MobiDB-lite"/>
    </source>
</evidence>
<evidence type="ECO:0000259" key="8">
    <source>
        <dbReference type="PROSITE" id="PS50203"/>
    </source>
</evidence>
<evidence type="ECO:0000256" key="3">
    <source>
        <dbReference type="ARBA" id="ARBA00022801"/>
    </source>
</evidence>
<proteinExistence type="inferred from homology"/>
<dbReference type="RefSeq" id="XP_040771734.1">
    <property type="nucleotide sequence ID" value="XM_040924348.1"/>
</dbReference>
<accession>A0A9P4XU88</accession>
<feature type="domain" description="Calpain catalytic" evidence="8">
    <location>
        <begin position="141"/>
        <end position="431"/>
    </location>
</feature>
<dbReference type="SMART" id="SM00230">
    <property type="entry name" value="CysPc"/>
    <property type="match status" value="1"/>
</dbReference>
<dbReference type="SUPFAM" id="SSF54001">
    <property type="entry name" value="Cysteine proteinases"/>
    <property type="match status" value="1"/>
</dbReference>
<dbReference type="GO" id="GO:0006508">
    <property type="term" value="P:proteolysis"/>
    <property type="evidence" value="ECO:0007669"/>
    <property type="project" value="UniProtKB-KW"/>
</dbReference>
<feature type="active site" evidence="5 6">
    <location>
        <position position="355"/>
    </location>
</feature>
<evidence type="ECO:0000313" key="9">
    <source>
        <dbReference type="EMBL" id="KAF3760755.1"/>
    </source>
</evidence>
<dbReference type="PANTHER" id="PTHR10183:SF379">
    <property type="entry name" value="CALPAIN-5"/>
    <property type="match status" value="1"/>
</dbReference>
<gene>
    <name evidence="9" type="ORF">M406DRAFT_47879</name>
</gene>
<dbReference type="EMBL" id="MU032352">
    <property type="protein sequence ID" value="KAF3760755.1"/>
    <property type="molecule type" value="Genomic_DNA"/>
</dbReference>
<organism evidence="9 10">
    <name type="scientific">Cryphonectria parasitica (strain ATCC 38755 / EP155)</name>
    <dbReference type="NCBI Taxonomy" id="660469"/>
    <lineage>
        <taxon>Eukaryota</taxon>
        <taxon>Fungi</taxon>
        <taxon>Dikarya</taxon>
        <taxon>Ascomycota</taxon>
        <taxon>Pezizomycotina</taxon>
        <taxon>Sordariomycetes</taxon>
        <taxon>Sordariomycetidae</taxon>
        <taxon>Diaporthales</taxon>
        <taxon>Cryphonectriaceae</taxon>
        <taxon>Cryphonectria-Endothia species complex</taxon>
        <taxon>Cryphonectria</taxon>
    </lineage>
</organism>
<dbReference type="PANTHER" id="PTHR10183">
    <property type="entry name" value="CALPAIN"/>
    <property type="match status" value="1"/>
</dbReference>
<evidence type="ECO:0000313" key="10">
    <source>
        <dbReference type="Proteomes" id="UP000803844"/>
    </source>
</evidence>
<feature type="region of interest" description="Disordered" evidence="7">
    <location>
        <begin position="1"/>
        <end position="32"/>
    </location>
</feature>
<keyword evidence="2 6" id="KW-0645">Protease</keyword>
<feature type="compositionally biased region" description="Low complexity" evidence="7">
    <location>
        <begin position="65"/>
        <end position="74"/>
    </location>
</feature>
<dbReference type="InterPro" id="IPR022684">
    <property type="entry name" value="Calpain_cysteine_protease"/>
</dbReference>
<dbReference type="PRINTS" id="PR00704">
    <property type="entry name" value="CALPAIN"/>
</dbReference>
<dbReference type="InterPro" id="IPR036213">
    <property type="entry name" value="Calpain_III_sf"/>
</dbReference>
<comment type="caution">
    <text evidence="9">The sequence shown here is derived from an EMBL/GenBank/DDBJ whole genome shotgun (WGS) entry which is preliminary data.</text>
</comment>
<reference evidence="9" key="1">
    <citation type="journal article" date="2020" name="Phytopathology">
        <title>Genome sequence of the chestnut blight fungus Cryphonectria parasitica EP155: A fundamental resource for an archetypical invasive plant pathogen.</title>
        <authorList>
            <person name="Crouch J.A."/>
            <person name="Dawe A."/>
            <person name="Aerts A."/>
            <person name="Barry K."/>
            <person name="Churchill A.C.L."/>
            <person name="Grimwood J."/>
            <person name="Hillman B."/>
            <person name="Milgroom M.G."/>
            <person name="Pangilinan J."/>
            <person name="Smith M."/>
            <person name="Salamov A."/>
            <person name="Schmutz J."/>
            <person name="Yadav J."/>
            <person name="Grigoriev I.V."/>
            <person name="Nuss D."/>
        </authorList>
    </citation>
    <scope>NUCLEOTIDE SEQUENCE</scope>
    <source>
        <strain evidence="9">EP155</strain>
    </source>
</reference>
<protein>
    <recommendedName>
        <fullName evidence="8">Calpain catalytic domain-containing protein</fullName>
    </recommendedName>
</protein>
<keyword evidence="4 6" id="KW-0788">Thiol protease</keyword>
<dbReference type="GeneID" id="63841477"/>
<evidence type="ECO:0000256" key="1">
    <source>
        <dbReference type="ARBA" id="ARBA00007623"/>
    </source>
</evidence>
<dbReference type="InterPro" id="IPR001300">
    <property type="entry name" value="Peptidase_C2_calpain_cat"/>
</dbReference>
<feature type="active site" evidence="5 6">
    <location>
        <position position="375"/>
    </location>
</feature>
<evidence type="ECO:0000256" key="4">
    <source>
        <dbReference type="ARBA" id="ARBA00022807"/>
    </source>
</evidence>
<name>A0A9P4XU88_CRYP1</name>
<dbReference type="PROSITE" id="PS50203">
    <property type="entry name" value="CALPAIN_CAT"/>
    <property type="match status" value="1"/>
</dbReference>
<dbReference type="Gene3D" id="3.90.70.10">
    <property type="entry name" value="Cysteine proteinases"/>
    <property type="match status" value="1"/>
</dbReference>
<feature type="region of interest" description="Disordered" evidence="7">
    <location>
        <begin position="56"/>
        <end position="75"/>
    </location>
</feature>
<dbReference type="Pfam" id="PF00648">
    <property type="entry name" value="Peptidase_C2"/>
    <property type="match status" value="1"/>
</dbReference>
<evidence type="ECO:0000256" key="6">
    <source>
        <dbReference type="PROSITE-ProRule" id="PRU00239"/>
    </source>
</evidence>
<dbReference type="CDD" id="cd00044">
    <property type="entry name" value="CysPc"/>
    <property type="match status" value="1"/>
</dbReference>
<feature type="active site" evidence="5 6">
    <location>
        <position position="170"/>
    </location>
</feature>
<evidence type="ECO:0000256" key="5">
    <source>
        <dbReference type="PIRSR" id="PIRSR622684-1"/>
    </source>
</evidence>
<dbReference type="AlphaFoldDB" id="A0A9P4XU88"/>
<dbReference type="InterPro" id="IPR038765">
    <property type="entry name" value="Papain-like_cys_pep_sf"/>
</dbReference>
<feature type="non-terminal residue" evidence="9">
    <location>
        <position position="627"/>
    </location>
</feature>
<dbReference type="FunFam" id="3.90.70.10:FF:000072">
    <property type="entry name" value="Cysteine proteinase"/>
    <property type="match status" value="1"/>
</dbReference>
<dbReference type="OrthoDB" id="424753at2759"/>
<keyword evidence="3 6" id="KW-0378">Hydrolase</keyword>
<dbReference type="Proteomes" id="UP000803844">
    <property type="component" value="Unassembled WGS sequence"/>
</dbReference>
<dbReference type="SUPFAM" id="SSF49758">
    <property type="entry name" value="Calpain large subunit, middle domain (domain III)"/>
    <property type="match status" value="1"/>
</dbReference>
<keyword evidence="10" id="KW-1185">Reference proteome</keyword>